<protein>
    <submittedName>
        <fullName evidence="2">Stage III sporulation protein AG</fullName>
    </submittedName>
</protein>
<feature type="region of interest" description="Disordered" evidence="1">
    <location>
        <begin position="46"/>
        <end position="71"/>
    </location>
</feature>
<sequence>MDLKKAQEYIKALKNGEKFPKKNMFLIMFLLGALLFVIVLPTGSSAPTSEKGGLDENKRKENKNSQTGEYETYIEEKTSSVLSQVKGAGKVTVMVTLKSNGQKLIEKDHSGSTQTQEETSDGNVRKDSESTSEKISVYEQTADGASVPYVSKELTPEVEGVIVIADGGGDAVVARNLTEAVQALFGVEAHKIKIMKRG</sequence>
<reference evidence="2 4" key="1">
    <citation type="submission" date="2015-09" db="EMBL/GenBank/DDBJ databases">
        <authorList>
            <consortium name="Pathogen Informatics"/>
        </authorList>
    </citation>
    <scope>NUCLEOTIDE SEQUENCE [LARGE SCALE GENOMIC DNA]</scope>
    <source>
        <strain evidence="2 4">2789STDY5834841</strain>
    </source>
</reference>
<evidence type="ECO:0000256" key="1">
    <source>
        <dbReference type="SAM" id="MobiDB-lite"/>
    </source>
</evidence>
<evidence type="ECO:0000313" key="2">
    <source>
        <dbReference type="EMBL" id="CUO48886.1"/>
    </source>
</evidence>
<feature type="compositionally biased region" description="Basic and acidic residues" evidence="1">
    <location>
        <begin position="123"/>
        <end position="132"/>
    </location>
</feature>
<evidence type="ECO:0000313" key="3">
    <source>
        <dbReference type="EMBL" id="RYS77028.1"/>
    </source>
</evidence>
<evidence type="ECO:0000313" key="5">
    <source>
        <dbReference type="Proteomes" id="UP000292665"/>
    </source>
</evidence>
<dbReference type="AlphaFoldDB" id="A0A174FJ91"/>
<name>A0A174FJ91_9FIRM</name>
<reference evidence="3 5" key="2">
    <citation type="journal article" date="2019" name="Science, e1252229">
        <title>Invertible promoters mediate bacterial phase variation, antibiotic resistance, and host adaptation in the gut.</title>
        <authorList>
            <person name="Jiang X."/>
            <person name="Hall A.B."/>
            <person name="Arthur T.D."/>
            <person name="Plichta D.R."/>
            <person name="Covington C.T."/>
            <person name="Poyet M."/>
            <person name="Crothers J."/>
            <person name="Moses P.L."/>
            <person name="Tolonen A.C."/>
            <person name="Vlamakis H."/>
            <person name="Alm E.J."/>
            <person name="Xavier R.J."/>
        </authorList>
    </citation>
    <scope>NUCLEOTIDE SEQUENCE [LARGE SCALE GENOMIC DNA]</scope>
    <source>
        <strain evidence="3">Aa_0143</strain>
        <strain evidence="5">aa_0143</strain>
    </source>
</reference>
<organism evidence="2 4">
    <name type="scientific">[Ruminococcus] torques</name>
    <dbReference type="NCBI Taxonomy" id="33039"/>
    <lineage>
        <taxon>Bacteria</taxon>
        <taxon>Bacillati</taxon>
        <taxon>Bacillota</taxon>
        <taxon>Clostridia</taxon>
        <taxon>Lachnospirales</taxon>
        <taxon>Lachnospiraceae</taxon>
        <taxon>Mediterraneibacter</taxon>
    </lineage>
</organism>
<dbReference type="EMBL" id="RCYR01000038">
    <property type="protein sequence ID" value="RYS77028.1"/>
    <property type="molecule type" value="Genomic_DNA"/>
</dbReference>
<feature type="compositionally biased region" description="Basic and acidic residues" evidence="1">
    <location>
        <begin position="52"/>
        <end position="63"/>
    </location>
</feature>
<dbReference type="RefSeq" id="WP_004846376.1">
    <property type="nucleotide sequence ID" value="NZ_AP028249.1"/>
</dbReference>
<accession>A0A174FJ91</accession>
<feature type="region of interest" description="Disordered" evidence="1">
    <location>
        <begin position="104"/>
        <end position="139"/>
    </location>
</feature>
<dbReference type="Proteomes" id="UP000095787">
    <property type="component" value="Unassembled WGS sequence"/>
</dbReference>
<evidence type="ECO:0000313" key="4">
    <source>
        <dbReference type="Proteomes" id="UP000095787"/>
    </source>
</evidence>
<gene>
    <name evidence="3" type="ORF">EAI93_12800</name>
    <name evidence="2" type="ORF">ERS852456_02700</name>
</gene>
<dbReference type="Proteomes" id="UP000292665">
    <property type="component" value="Unassembled WGS sequence"/>
</dbReference>
<dbReference type="EMBL" id="CYZO01000062">
    <property type="protein sequence ID" value="CUO48886.1"/>
    <property type="molecule type" value="Genomic_DNA"/>
</dbReference>
<proteinExistence type="predicted"/>
<dbReference type="GeneID" id="97328832"/>